<reference evidence="3" key="1">
    <citation type="submission" date="2022-07" db="EMBL/GenBank/DDBJ databases">
        <authorList>
            <person name="Trinca V."/>
            <person name="Uliana J.V.C."/>
            <person name="Torres T.T."/>
            <person name="Ward R.J."/>
            <person name="Monesi N."/>
        </authorList>
    </citation>
    <scope>NUCLEOTIDE SEQUENCE</scope>
    <source>
        <strain evidence="3">HSMRA1968</strain>
        <tissue evidence="3">Whole embryos</tissue>
    </source>
</reference>
<accession>A0A9Q0RSH5</accession>
<evidence type="ECO:0000256" key="1">
    <source>
        <dbReference type="SAM" id="MobiDB-lite"/>
    </source>
</evidence>
<keyword evidence="2" id="KW-0472">Membrane</keyword>
<name>A0A9Q0RSH5_9DIPT</name>
<dbReference type="AlphaFoldDB" id="A0A9Q0RSH5"/>
<comment type="caution">
    <text evidence="3">The sequence shown here is derived from an EMBL/GenBank/DDBJ whole genome shotgun (WGS) entry which is preliminary data.</text>
</comment>
<evidence type="ECO:0000313" key="3">
    <source>
        <dbReference type="EMBL" id="KAJ6625237.1"/>
    </source>
</evidence>
<keyword evidence="4" id="KW-1185">Reference proteome</keyword>
<gene>
    <name evidence="3" type="ORF">Bhyg_16518</name>
</gene>
<dbReference type="OrthoDB" id="8174021at2759"/>
<dbReference type="EMBL" id="WJQU01003402">
    <property type="protein sequence ID" value="KAJ6625237.1"/>
    <property type="molecule type" value="Genomic_DNA"/>
</dbReference>
<dbReference type="Proteomes" id="UP001151699">
    <property type="component" value="Unassembled WGS sequence"/>
</dbReference>
<keyword evidence="2" id="KW-1133">Transmembrane helix</keyword>
<protein>
    <submittedName>
        <fullName evidence="3">Uncharacterized protein</fullName>
    </submittedName>
</protein>
<keyword evidence="2" id="KW-0812">Transmembrane</keyword>
<feature type="transmembrane region" description="Helical" evidence="2">
    <location>
        <begin position="12"/>
        <end position="42"/>
    </location>
</feature>
<proteinExistence type="predicted"/>
<sequence>MAFLFFAIVNDLIFAYNILMVLMWILLLVGCAYSWLIIYSLYLELADLTKLEDLAHLRMGTMASIHGSTNPSIAGSRPTTPYTTVSTIH</sequence>
<evidence type="ECO:0000256" key="2">
    <source>
        <dbReference type="SAM" id="Phobius"/>
    </source>
</evidence>
<evidence type="ECO:0000313" key="4">
    <source>
        <dbReference type="Proteomes" id="UP001151699"/>
    </source>
</evidence>
<feature type="region of interest" description="Disordered" evidence="1">
    <location>
        <begin position="69"/>
        <end position="89"/>
    </location>
</feature>
<organism evidence="3 4">
    <name type="scientific">Pseudolycoriella hygida</name>
    <dbReference type="NCBI Taxonomy" id="35572"/>
    <lineage>
        <taxon>Eukaryota</taxon>
        <taxon>Metazoa</taxon>
        <taxon>Ecdysozoa</taxon>
        <taxon>Arthropoda</taxon>
        <taxon>Hexapoda</taxon>
        <taxon>Insecta</taxon>
        <taxon>Pterygota</taxon>
        <taxon>Neoptera</taxon>
        <taxon>Endopterygota</taxon>
        <taxon>Diptera</taxon>
        <taxon>Nematocera</taxon>
        <taxon>Sciaroidea</taxon>
        <taxon>Sciaridae</taxon>
        <taxon>Pseudolycoriella</taxon>
    </lineage>
</organism>